<dbReference type="AlphaFoldDB" id="A0A419R4R5"/>
<sequence>MVWGGDEKTRERLLEVLPLGSTLDELETEANARSWQLFFADDRIFKAGEEHHFGNGCRFQGGVSRNYIVAEYGPIFTTSVESLWMFDEVGKLGDVCGRSTTDAL</sequence>
<organism evidence="1 2">
    <name type="scientific">Tsuneonella suprasediminis</name>
    <dbReference type="NCBI Taxonomy" id="2306996"/>
    <lineage>
        <taxon>Bacteria</taxon>
        <taxon>Pseudomonadati</taxon>
        <taxon>Pseudomonadota</taxon>
        <taxon>Alphaproteobacteria</taxon>
        <taxon>Sphingomonadales</taxon>
        <taxon>Erythrobacteraceae</taxon>
        <taxon>Tsuneonella</taxon>
    </lineage>
</organism>
<name>A0A419R4R5_9SPHN</name>
<gene>
    <name evidence="1" type="ORF">D6858_03390</name>
</gene>
<comment type="caution">
    <text evidence="1">The sequence shown here is derived from an EMBL/GenBank/DDBJ whole genome shotgun (WGS) entry which is preliminary data.</text>
</comment>
<dbReference type="EMBL" id="RAHJ01000011">
    <property type="protein sequence ID" value="RJX69947.1"/>
    <property type="molecule type" value="Genomic_DNA"/>
</dbReference>
<evidence type="ECO:0000313" key="1">
    <source>
        <dbReference type="EMBL" id="RJX69947.1"/>
    </source>
</evidence>
<dbReference type="Proteomes" id="UP000284322">
    <property type="component" value="Unassembled WGS sequence"/>
</dbReference>
<proteinExistence type="predicted"/>
<evidence type="ECO:0000313" key="2">
    <source>
        <dbReference type="Proteomes" id="UP000284322"/>
    </source>
</evidence>
<protein>
    <submittedName>
        <fullName evidence="1">Uncharacterized protein</fullName>
    </submittedName>
</protein>
<accession>A0A419R4R5</accession>
<reference evidence="1 2" key="1">
    <citation type="submission" date="2018-09" db="EMBL/GenBank/DDBJ databases">
        <title>Altererythrobacter sp.Ery1 and Ery12, the genome sequencing of novel strains in genus Alterythrobacter.</title>
        <authorList>
            <person name="Cheng H."/>
            <person name="Wu Y.-H."/>
            <person name="Fang C."/>
            <person name="Xu X.-W."/>
        </authorList>
    </citation>
    <scope>NUCLEOTIDE SEQUENCE [LARGE SCALE GENOMIC DNA]</scope>
    <source>
        <strain evidence="1 2">Ery12</strain>
    </source>
</reference>
<keyword evidence="2" id="KW-1185">Reference proteome</keyword>